<protein>
    <submittedName>
        <fullName evidence="2">Uncharacterized protein</fullName>
    </submittedName>
</protein>
<sequence>MICHVLHVHTESTCQYNMSGKISQASISSEFRNAPTAAASGGTKACTPRRPAMGKPRRPGKRNLNPAPSHELQEAAGRERVETDRASSITCVPFKLEHGV</sequence>
<organism evidence="2">
    <name type="scientific">Arundo donax</name>
    <name type="common">Giant reed</name>
    <name type="synonym">Donax arundinaceus</name>
    <dbReference type="NCBI Taxonomy" id="35708"/>
    <lineage>
        <taxon>Eukaryota</taxon>
        <taxon>Viridiplantae</taxon>
        <taxon>Streptophyta</taxon>
        <taxon>Embryophyta</taxon>
        <taxon>Tracheophyta</taxon>
        <taxon>Spermatophyta</taxon>
        <taxon>Magnoliopsida</taxon>
        <taxon>Liliopsida</taxon>
        <taxon>Poales</taxon>
        <taxon>Poaceae</taxon>
        <taxon>PACMAD clade</taxon>
        <taxon>Arundinoideae</taxon>
        <taxon>Arundineae</taxon>
        <taxon>Arundo</taxon>
    </lineage>
</organism>
<feature type="compositionally biased region" description="Basic and acidic residues" evidence="1">
    <location>
        <begin position="71"/>
        <end position="84"/>
    </location>
</feature>
<feature type="region of interest" description="Disordered" evidence="1">
    <location>
        <begin position="33"/>
        <end position="84"/>
    </location>
</feature>
<dbReference type="EMBL" id="GBRH01228490">
    <property type="protein sequence ID" value="JAD69405.1"/>
    <property type="molecule type" value="Transcribed_RNA"/>
</dbReference>
<reference evidence="2" key="1">
    <citation type="submission" date="2014-09" db="EMBL/GenBank/DDBJ databases">
        <authorList>
            <person name="Magalhaes I.L.F."/>
            <person name="Oliveira U."/>
            <person name="Santos F.R."/>
            <person name="Vidigal T.H.D.A."/>
            <person name="Brescovit A.D."/>
            <person name="Santos A.J."/>
        </authorList>
    </citation>
    <scope>NUCLEOTIDE SEQUENCE</scope>
    <source>
        <tissue evidence="2">Shoot tissue taken approximately 20 cm above the soil surface</tissue>
    </source>
</reference>
<dbReference type="AlphaFoldDB" id="A0A0A9C7L7"/>
<name>A0A0A9C7L7_ARUDO</name>
<accession>A0A0A9C7L7</accession>
<evidence type="ECO:0000313" key="2">
    <source>
        <dbReference type="EMBL" id="JAD69405.1"/>
    </source>
</evidence>
<evidence type="ECO:0000256" key="1">
    <source>
        <dbReference type="SAM" id="MobiDB-lite"/>
    </source>
</evidence>
<proteinExistence type="predicted"/>
<reference evidence="2" key="2">
    <citation type="journal article" date="2015" name="Data Brief">
        <title>Shoot transcriptome of the giant reed, Arundo donax.</title>
        <authorList>
            <person name="Barrero R.A."/>
            <person name="Guerrero F.D."/>
            <person name="Moolhuijzen P."/>
            <person name="Goolsby J.A."/>
            <person name="Tidwell J."/>
            <person name="Bellgard S.E."/>
            <person name="Bellgard M.I."/>
        </authorList>
    </citation>
    <scope>NUCLEOTIDE SEQUENCE</scope>
    <source>
        <tissue evidence="2">Shoot tissue taken approximately 20 cm above the soil surface</tissue>
    </source>
</reference>